<accession>A0AA36MD29</accession>
<dbReference type="EMBL" id="CATQJL010000316">
    <property type="protein sequence ID" value="CAJ0605748.1"/>
    <property type="molecule type" value="Genomic_DNA"/>
</dbReference>
<proteinExistence type="predicted"/>
<organism evidence="2 3">
    <name type="scientific">Cylicocyclus nassatus</name>
    <name type="common">Nematode worm</name>
    <dbReference type="NCBI Taxonomy" id="53992"/>
    <lineage>
        <taxon>Eukaryota</taxon>
        <taxon>Metazoa</taxon>
        <taxon>Ecdysozoa</taxon>
        <taxon>Nematoda</taxon>
        <taxon>Chromadorea</taxon>
        <taxon>Rhabditida</taxon>
        <taxon>Rhabditina</taxon>
        <taxon>Rhabditomorpha</taxon>
        <taxon>Strongyloidea</taxon>
        <taxon>Strongylidae</taxon>
        <taxon>Cylicocyclus</taxon>
    </lineage>
</organism>
<reference evidence="2" key="1">
    <citation type="submission" date="2023-07" db="EMBL/GenBank/DDBJ databases">
        <authorList>
            <consortium name="CYATHOMIX"/>
        </authorList>
    </citation>
    <scope>NUCLEOTIDE SEQUENCE</scope>
    <source>
        <strain evidence="2">N/A</strain>
    </source>
</reference>
<name>A0AA36MD29_CYLNA</name>
<dbReference type="Proteomes" id="UP001176961">
    <property type="component" value="Unassembled WGS sequence"/>
</dbReference>
<keyword evidence="3" id="KW-1185">Reference proteome</keyword>
<comment type="caution">
    <text evidence="2">The sequence shown here is derived from an EMBL/GenBank/DDBJ whole genome shotgun (WGS) entry which is preliminary data.</text>
</comment>
<feature type="signal peptide" evidence="1">
    <location>
        <begin position="1"/>
        <end position="16"/>
    </location>
</feature>
<feature type="chain" id="PRO_5041421685" evidence="1">
    <location>
        <begin position="17"/>
        <end position="294"/>
    </location>
</feature>
<keyword evidence="1" id="KW-0732">Signal</keyword>
<sequence>MLLLLLVVGLPSLVVSKCVQCASPSLRSQWQLTGFPRQPTNLAFHTACGSALQSVPDNMVLTSCNTVCFEMVIPAYNNYHFIRGCHDDFIEKGNTAQQVRDGPKCYYTNVTSEKITSSDDATLTLPGVAVIRYDKLDSEPGYKNIKLSRAVLEKANFDNYVKEQLQCSITQETNCVKSIYYDGTGEDNNKNSCSGAYCTSFEGKLNGRKYIERGCAPIAPFVENVCFYLNTSTTFVSGPGTGGTVSRQKRSLDAILAGTQCICTNPGYCNTTGRTSIGVLMATVLVTTVIRFLY</sequence>
<evidence type="ECO:0000313" key="3">
    <source>
        <dbReference type="Proteomes" id="UP001176961"/>
    </source>
</evidence>
<gene>
    <name evidence="2" type="ORF">CYNAS_LOCUS17731</name>
</gene>
<protein>
    <submittedName>
        <fullName evidence="2">Uncharacterized protein</fullName>
    </submittedName>
</protein>
<evidence type="ECO:0000313" key="2">
    <source>
        <dbReference type="EMBL" id="CAJ0605748.1"/>
    </source>
</evidence>
<dbReference type="AlphaFoldDB" id="A0AA36MD29"/>
<evidence type="ECO:0000256" key="1">
    <source>
        <dbReference type="SAM" id="SignalP"/>
    </source>
</evidence>